<proteinExistence type="predicted"/>
<dbReference type="RefSeq" id="YP_001497741.1">
    <property type="nucleotide sequence ID" value="NC_009898.1"/>
</dbReference>
<reference evidence="1 2" key="1">
    <citation type="journal article" date="2007" name="Virology">
        <title>Sequence and annotation of the 369-kb NY-2A and the 345-kb AR158 viruses that infect Chlorella NC64A.</title>
        <authorList>
            <person name="Fitzgerald L.A."/>
            <person name="Graves M.V."/>
            <person name="Li X."/>
            <person name="Feldblyum T."/>
            <person name="Nierman W.C."/>
            <person name="Van Etten J.L."/>
        </authorList>
    </citation>
    <scope>NUCLEOTIDE SEQUENCE [LARGE SCALE GENOMIC DNA]</scope>
    <source>
        <strain evidence="1 2">NY-2A</strain>
    </source>
</reference>
<dbReference type="GeneID" id="5658856"/>
<sequence>MLYSRTETLFPIRCRQPHHTCRIYPLILQCRNIFMSKFVDTEQILTTEILSIVSNPDNNRHDRIVYIL</sequence>
<gene>
    <name evidence="1" type="primary">b545R</name>
    <name evidence="1" type="ORF">NY2A_b545R</name>
</gene>
<organism evidence="1 2">
    <name type="scientific">Paramecium bursaria Chlorella virus NY2A</name>
    <name type="common">PBCV-NY2A</name>
    <dbReference type="NCBI Taxonomy" id="46021"/>
    <lineage>
        <taxon>Viruses</taxon>
        <taxon>Varidnaviria</taxon>
        <taxon>Bamfordvirae</taxon>
        <taxon>Nucleocytoviricota</taxon>
        <taxon>Megaviricetes</taxon>
        <taxon>Algavirales</taxon>
        <taxon>Phycodnaviridae</taxon>
        <taxon>Chlorovirus</taxon>
        <taxon>Chlorovirus americanus</taxon>
    </lineage>
</organism>
<name>A7IX70_PBCVN</name>
<dbReference type="Proteomes" id="UP000202419">
    <property type="component" value="Segment"/>
</dbReference>
<protein>
    <submittedName>
        <fullName evidence="1">Uncharacterized protein b545R</fullName>
    </submittedName>
</protein>
<accession>A7IX70</accession>
<organismHost>
    <name type="scientific">Chlorella</name>
    <dbReference type="NCBI Taxonomy" id="3071"/>
</organismHost>
<dbReference type="KEGG" id="vg:5658856"/>
<keyword evidence="2" id="KW-1185">Reference proteome</keyword>
<evidence type="ECO:0000313" key="1">
    <source>
        <dbReference type="EMBL" id="ABT14944.1"/>
    </source>
</evidence>
<dbReference type="EMBL" id="DQ491002">
    <property type="protein sequence ID" value="ABT14944.1"/>
    <property type="molecule type" value="Genomic_DNA"/>
</dbReference>
<evidence type="ECO:0000313" key="2">
    <source>
        <dbReference type="Proteomes" id="UP000202419"/>
    </source>
</evidence>